<dbReference type="InterPro" id="IPR027417">
    <property type="entry name" value="P-loop_NTPase"/>
</dbReference>
<dbReference type="PANTHER" id="PTHR34985">
    <property type="entry name" value="SLR0554 PROTEIN"/>
    <property type="match status" value="1"/>
</dbReference>
<keyword evidence="3" id="KW-1185">Reference proteome</keyword>
<gene>
    <name evidence="2" type="ORF">Desgi_0026</name>
</gene>
<protein>
    <submittedName>
        <fullName evidence="2">Putative P-loop ATPase</fullName>
    </submittedName>
</protein>
<evidence type="ECO:0000313" key="2">
    <source>
        <dbReference type="EMBL" id="AGK99646.1"/>
    </source>
</evidence>
<dbReference type="HOGENOM" id="CLU_031869_3_0_9"/>
<dbReference type="KEGG" id="dgi:Desgi_0026"/>
<dbReference type="PANTHER" id="PTHR34985:SF1">
    <property type="entry name" value="SLR0554 PROTEIN"/>
    <property type="match status" value="1"/>
</dbReference>
<organism evidence="2 3">
    <name type="scientific">Desulfoscipio gibsoniae DSM 7213</name>
    <dbReference type="NCBI Taxonomy" id="767817"/>
    <lineage>
        <taxon>Bacteria</taxon>
        <taxon>Bacillati</taxon>
        <taxon>Bacillota</taxon>
        <taxon>Clostridia</taxon>
        <taxon>Eubacteriales</taxon>
        <taxon>Desulfallaceae</taxon>
        <taxon>Desulfoscipio</taxon>
    </lineage>
</organism>
<dbReference type="eggNOG" id="COG5545">
    <property type="taxonomic scope" value="Bacteria"/>
</dbReference>
<sequence length="425" mass="49141">MARITADELHEKARDDPEVAKVLGLSSFWEKLLSKDKNGRIYSTINNALLILRNDEALKSKVALNEFANQLDIRGALPWGKAKGTWSDSDDAELRYYFETSYNFTGKSKIDDAFAIATSRLKFHPVREYLSGLQWDGQQRLDALLIDYFGSEDNEYTRMVTRKSFTAAVARVYKPGIKFDTMLVLVGNQGIGKSTFFRLLAGDEWFTDDLRMEDMKNKTGAEKMPGKWIIEVAELAGLRKTEVEEVKSFLSRNFDRYREPYGRRSKDQLRQCILVGTTNAVDGFLRDQTGNRRFWPVRVSRGKLKPWEIDKVRNQIWAEAKKYYETGEALYLTHEVEQLATAVQEEYTEISPWYGLIDKYLSEKSMGVVCGIEIWIHALSGDKNKYGHREQQEISNVMKKIPGWEPGGRERIPEYGRQRVYRRIS</sequence>
<dbReference type="SUPFAM" id="SSF52540">
    <property type="entry name" value="P-loop containing nucleoside triphosphate hydrolases"/>
    <property type="match status" value="1"/>
</dbReference>
<dbReference type="InterPro" id="IPR007936">
    <property type="entry name" value="VapE-like_dom"/>
</dbReference>
<dbReference type="Proteomes" id="UP000013520">
    <property type="component" value="Chromosome"/>
</dbReference>
<dbReference type="AlphaFoldDB" id="R4KD68"/>
<feature type="domain" description="Virulence-associated protein E-like" evidence="1">
    <location>
        <begin position="130"/>
        <end position="348"/>
    </location>
</feature>
<dbReference type="EMBL" id="CP003273">
    <property type="protein sequence ID" value="AGK99646.1"/>
    <property type="molecule type" value="Genomic_DNA"/>
</dbReference>
<proteinExistence type="predicted"/>
<dbReference type="RefSeq" id="WP_006524625.1">
    <property type="nucleotide sequence ID" value="NC_021184.1"/>
</dbReference>
<dbReference type="STRING" id="767817.Desgi_0026"/>
<accession>R4KD68</accession>
<dbReference type="Pfam" id="PF05272">
    <property type="entry name" value="VapE-like_dom"/>
    <property type="match status" value="1"/>
</dbReference>
<evidence type="ECO:0000313" key="3">
    <source>
        <dbReference type="Proteomes" id="UP000013520"/>
    </source>
</evidence>
<name>R4KD68_9FIRM</name>
<dbReference type="OrthoDB" id="9763644at2"/>
<reference evidence="2 3" key="1">
    <citation type="submission" date="2012-01" db="EMBL/GenBank/DDBJ databases">
        <title>Complete sequence of Desulfotomaculum gibsoniae DSM 7213.</title>
        <authorList>
            <consortium name="US DOE Joint Genome Institute"/>
            <person name="Lucas S."/>
            <person name="Han J."/>
            <person name="Lapidus A."/>
            <person name="Cheng J.-F."/>
            <person name="Goodwin L."/>
            <person name="Pitluck S."/>
            <person name="Peters L."/>
            <person name="Ovchinnikova G."/>
            <person name="Teshima H."/>
            <person name="Detter J.C."/>
            <person name="Han C."/>
            <person name="Tapia R."/>
            <person name="Land M."/>
            <person name="Hauser L."/>
            <person name="Kyrpides N."/>
            <person name="Ivanova N."/>
            <person name="Pagani I."/>
            <person name="Parshina S."/>
            <person name="Plugge C."/>
            <person name="Muyzer G."/>
            <person name="Kuever J."/>
            <person name="Ivanova A."/>
            <person name="Nazina T."/>
            <person name="Klenk H.-P."/>
            <person name="Brambilla E."/>
            <person name="Spring S."/>
            <person name="Stams A.F."/>
            <person name="Woyke T."/>
        </authorList>
    </citation>
    <scope>NUCLEOTIDE SEQUENCE [LARGE SCALE GENOMIC DNA]</scope>
    <source>
        <strain evidence="2 3">DSM 7213</strain>
    </source>
</reference>
<evidence type="ECO:0000259" key="1">
    <source>
        <dbReference type="Pfam" id="PF05272"/>
    </source>
</evidence>